<evidence type="ECO:0008006" key="3">
    <source>
        <dbReference type="Google" id="ProtNLM"/>
    </source>
</evidence>
<accession>A0AA89CSD5</accession>
<dbReference type="SUPFAM" id="SSF52540">
    <property type="entry name" value="P-loop containing nucleoside triphosphate hydrolases"/>
    <property type="match status" value="1"/>
</dbReference>
<dbReference type="AlphaFoldDB" id="A0AA89CSD5"/>
<dbReference type="Proteomes" id="UP000030016">
    <property type="component" value="Unassembled WGS sequence"/>
</dbReference>
<proteinExistence type="predicted"/>
<name>A0AA89CSD5_CLONO</name>
<sequence>MVLKQCNLLKDKTVLAISHRLNFIKEFDRIIVFNQGKIVGQGTFAELMKSNSYFINLYNGSVLNCDIEDIGGID</sequence>
<comment type="caution">
    <text evidence="1">The sequence shown here is derived from an EMBL/GenBank/DDBJ whole genome shotgun (WGS) entry which is preliminary data.</text>
</comment>
<gene>
    <name evidence="1" type="ORF">Z969_10725</name>
</gene>
<dbReference type="InterPro" id="IPR027417">
    <property type="entry name" value="P-loop_NTPase"/>
</dbReference>
<protein>
    <recommendedName>
        <fullName evidence="3">ABC transporter domain-containing protein</fullName>
    </recommendedName>
</protein>
<organism evidence="1 2">
    <name type="scientific">Clostridium novyi A str. 4570</name>
    <dbReference type="NCBI Taxonomy" id="1444290"/>
    <lineage>
        <taxon>Bacteria</taxon>
        <taxon>Bacillati</taxon>
        <taxon>Bacillota</taxon>
        <taxon>Clostridia</taxon>
        <taxon>Eubacteriales</taxon>
        <taxon>Clostridiaceae</taxon>
        <taxon>Clostridium</taxon>
    </lineage>
</organism>
<dbReference type="Gene3D" id="3.40.50.300">
    <property type="entry name" value="P-loop containing nucleotide triphosphate hydrolases"/>
    <property type="match status" value="1"/>
</dbReference>
<reference evidence="1 2" key="1">
    <citation type="submission" date="2014-01" db="EMBL/GenBank/DDBJ databases">
        <title>Plasmidome dynamics in the species complex Clostridium novyi sensu lato converts strains of independent lineages into distinctly different pathogens.</title>
        <authorList>
            <person name="Skarin H."/>
            <person name="Segerman B."/>
        </authorList>
    </citation>
    <scope>NUCLEOTIDE SEQUENCE [LARGE SCALE GENOMIC DNA]</scope>
    <source>
        <strain evidence="1 2">4570</strain>
    </source>
</reference>
<evidence type="ECO:0000313" key="2">
    <source>
        <dbReference type="Proteomes" id="UP000030016"/>
    </source>
</evidence>
<evidence type="ECO:0000313" key="1">
    <source>
        <dbReference type="EMBL" id="KGM99362.1"/>
    </source>
</evidence>
<dbReference type="EMBL" id="JDRX01000050">
    <property type="protein sequence ID" value="KGM99362.1"/>
    <property type="molecule type" value="Genomic_DNA"/>
</dbReference>